<dbReference type="SMART" id="SM00862">
    <property type="entry name" value="Trans_reg_C"/>
    <property type="match status" value="1"/>
</dbReference>
<dbReference type="GO" id="GO:0005524">
    <property type="term" value="F:ATP binding"/>
    <property type="evidence" value="ECO:0007669"/>
    <property type="project" value="UniProtKB-KW"/>
</dbReference>
<evidence type="ECO:0000313" key="6">
    <source>
        <dbReference type="EMBL" id="ETW93309.1"/>
    </source>
</evidence>
<dbReference type="InterPro" id="IPR016032">
    <property type="entry name" value="Sig_transdc_resp-reg_C-effctor"/>
</dbReference>
<proteinExistence type="predicted"/>
<reference evidence="6 7" key="1">
    <citation type="journal article" date="2014" name="Nature">
        <title>An environmental bacterial taxon with a large and distinct metabolic repertoire.</title>
        <authorList>
            <person name="Wilson M.C."/>
            <person name="Mori T."/>
            <person name="Ruckert C."/>
            <person name="Uria A.R."/>
            <person name="Helf M.J."/>
            <person name="Takada K."/>
            <person name="Gernert C."/>
            <person name="Steffens U.A."/>
            <person name="Heycke N."/>
            <person name="Schmitt S."/>
            <person name="Rinke C."/>
            <person name="Helfrich E.J."/>
            <person name="Brachmann A.O."/>
            <person name="Gurgui C."/>
            <person name="Wakimoto T."/>
            <person name="Kracht M."/>
            <person name="Crusemann M."/>
            <person name="Hentschel U."/>
            <person name="Abe I."/>
            <person name="Matsunaga S."/>
            <person name="Kalinowski J."/>
            <person name="Takeyama H."/>
            <person name="Piel J."/>
        </authorList>
    </citation>
    <scope>NUCLEOTIDE SEQUENCE [LARGE SCALE GENOMIC DNA]</scope>
    <source>
        <strain evidence="7">TSY1</strain>
    </source>
</reference>
<dbReference type="Proteomes" id="UP000019141">
    <property type="component" value="Unassembled WGS sequence"/>
</dbReference>
<dbReference type="HOGENOM" id="CLU_004435_2_0_7"/>
<dbReference type="InterPro" id="IPR027417">
    <property type="entry name" value="P-loop_NTPase"/>
</dbReference>
<dbReference type="InterPro" id="IPR011990">
    <property type="entry name" value="TPR-like_helical_dom_sf"/>
</dbReference>
<evidence type="ECO:0000256" key="2">
    <source>
        <dbReference type="ARBA" id="ARBA00022840"/>
    </source>
</evidence>
<dbReference type="GO" id="GO:0005737">
    <property type="term" value="C:cytoplasm"/>
    <property type="evidence" value="ECO:0007669"/>
    <property type="project" value="TreeGrafter"/>
</dbReference>
<feature type="DNA-binding region" description="OmpR/PhoB-type" evidence="4">
    <location>
        <begin position="2"/>
        <end position="100"/>
    </location>
</feature>
<keyword evidence="7" id="KW-1185">Reference proteome</keyword>
<dbReference type="GO" id="GO:0004016">
    <property type="term" value="F:adenylate cyclase activity"/>
    <property type="evidence" value="ECO:0007669"/>
    <property type="project" value="TreeGrafter"/>
</dbReference>
<dbReference type="CDD" id="cd00383">
    <property type="entry name" value="trans_reg_C"/>
    <property type="match status" value="1"/>
</dbReference>
<dbReference type="Gene3D" id="1.10.10.10">
    <property type="entry name" value="Winged helix-like DNA-binding domain superfamily/Winged helix DNA-binding domain"/>
    <property type="match status" value="1"/>
</dbReference>
<dbReference type="EMBL" id="AZHW01001261">
    <property type="protein sequence ID" value="ETW93309.1"/>
    <property type="molecule type" value="Genomic_DNA"/>
</dbReference>
<keyword evidence="2" id="KW-0067">ATP-binding</keyword>
<dbReference type="InterPro" id="IPR041664">
    <property type="entry name" value="AAA_16"/>
</dbReference>
<sequence length="949" mass="106026">MPVIYVFGQCELDIQLYTLYRSGEGIRLSPKVFQALVYLLEHRERVVSKQELAEQVWPDQFISDATLESAVREVRKVVGDNGRDQRIIRTQRGHGYRFVAEIDRRRRPADAALPSANVPEALSALTPTFASEPPFVGRDDELATLHELWECVERGEGQIVHVQGASGAGVSRLVSEFRTRLRGHALSYLAEAGPAYGYPIPYQPIREVARQSTGITAQDNPDMMRSKLQQHLDDLTLGHEAHIESLEYLLDLSRSSQSLRPQNHHLRIVTLWRRLLLARSTHHPLLLIIEEVDKIDTASIACLRALMEALSQASILLITTSHAATLPAWLDKPNTTFLGLAPLPPEAVLALAQTQCPASRWPTTVSQRFLAATRGHPLFVLTLAREMDQHVTAEADFAWPSSVLEGLRLQLYRLPQEYVQLLQHAAVIGPSFSLDILQSVWPNTDDCSSHLLELEQVGWCQAQPGSHVDSYRFSHTLIWEVVYASLPRSGCQQLHAAIGHALEARHPASDISAAIRMAYHYEQAQQADKAIPYLTQYAERVARQYAHMEAMQALQAALNIVTHLPNERQTHSRLDLVQRLCQSRLALGHVQDALADLLDQQSHTQELRETFLTASYALLTGQALSRLGHWEQAAEKAHQALEAASPCRDDALMGQAYYLLAMAHDHAGQPALGVQYSRQAVPLLERSNESYPLGRAYLVLGLHALMLGDFAAALDAASQLRAIGETIDEHHLQVLAHWLSGWTLATQGDGEAAIAACQHGLQMAQDPLSQALAQGGLGYAYLEHAEVAEAIPRLERAVQHLGRLAYRRFEGLYTILAGEAYRRDGQLDTALWLTQQGLTLVRQHSYPLGVGWAQRTLGRIAQDKGQLEETEQYLQDALTTFTALQARFEMGRTHVMCAEAAYQQGKRQILVSHWTEAHHLFQVLQVPIYQEQTSQQAKAFEITSFEHCF</sequence>
<dbReference type="InterPro" id="IPR001867">
    <property type="entry name" value="OmpR/PhoB-type_DNA-bd"/>
</dbReference>
<dbReference type="PANTHER" id="PTHR16305">
    <property type="entry name" value="TESTICULAR SOLUBLE ADENYLYL CYCLASE"/>
    <property type="match status" value="1"/>
</dbReference>
<keyword evidence="1" id="KW-0547">Nucleotide-binding</keyword>
<dbReference type="SUPFAM" id="SSF48452">
    <property type="entry name" value="TPR-like"/>
    <property type="match status" value="2"/>
</dbReference>
<dbReference type="SMART" id="SM00028">
    <property type="entry name" value="TPR"/>
    <property type="match status" value="6"/>
</dbReference>
<dbReference type="Pfam" id="PF13191">
    <property type="entry name" value="AAA_16"/>
    <property type="match status" value="1"/>
</dbReference>
<evidence type="ECO:0000313" key="7">
    <source>
        <dbReference type="Proteomes" id="UP000019141"/>
    </source>
</evidence>
<dbReference type="PROSITE" id="PS51755">
    <property type="entry name" value="OMPR_PHOB"/>
    <property type="match status" value="1"/>
</dbReference>
<evidence type="ECO:0000256" key="4">
    <source>
        <dbReference type="PROSITE-ProRule" id="PRU01091"/>
    </source>
</evidence>
<comment type="caution">
    <text evidence="6">The sequence shown here is derived from an EMBL/GenBank/DDBJ whole genome shotgun (WGS) entry which is preliminary data.</text>
</comment>
<evidence type="ECO:0000259" key="5">
    <source>
        <dbReference type="PROSITE" id="PS51755"/>
    </source>
</evidence>
<dbReference type="InterPro" id="IPR036388">
    <property type="entry name" value="WH-like_DNA-bd_sf"/>
</dbReference>
<accession>W4L628</accession>
<dbReference type="PANTHER" id="PTHR16305:SF28">
    <property type="entry name" value="GUANYLATE CYCLASE DOMAIN-CONTAINING PROTEIN"/>
    <property type="match status" value="1"/>
</dbReference>
<dbReference type="Gene3D" id="1.25.40.10">
    <property type="entry name" value="Tetratricopeptide repeat domain"/>
    <property type="match status" value="2"/>
</dbReference>
<dbReference type="Pfam" id="PF00486">
    <property type="entry name" value="Trans_reg_C"/>
    <property type="match status" value="1"/>
</dbReference>
<dbReference type="AlphaFoldDB" id="W4L628"/>
<keyword evidence="3 4" id="KW-0238">DNA-binding</keyword>
<dbReference type="SUPFAM" id="SSF46894">
    <property type="entry name" value="C-terminal effector domain of the bipartite response regulators"/>
    <property type="match status" value="1"/>
</dbReference>
<dbReference type="GO" id="GO:0006355">
    <property type="term" value="P:regulation of DNA-templated transcription"/>
    <property type="evidence" value="ECO:0007669"/>
    <property type="project" value="InterPro"/>
</dbReference>
<organism evidence="6 7">
    <name type="scientific">Entotheonella factor</name>
    <dbReference type="NCBI Taxonomy" id="1429438"/>
    <lineage>
        <taxon>Bacteria</taxon>
        <taxon>Pseudomonadati</taxon>
        <taxon>Nitrospinota/Tectimicrobiota group</taxon>
        <taxon>Candidatus Tectimicrobiota</taxon>
        <taxon>Candidatus Entotheonellia</taxon>
        <taxon>Candidatus Entotheonellales</taxon>
        <taxon>Candidatus Entotheonellaceae</taxon>
        <taxon>Candidatus Entotheonella</taxon>
    </lineage>
</organism>
<dbReference type="SUPFAM" id="SSF52540">
    <property type="entry name" value="P-loop containing nucleoside triphosphate hydrolases"/>
    <property type="match status" value="1"/>
</dbReference>
<gene>
    <name evidence="6" type="ORF">ETSY1_39775</name>
</gene>
<dbReference type="GO" id="GO:0003677">
    <property type="term" value="F:DNA binding"/>
    <property type="evidence" value="ECO:0007669"/>
    <property type="project" value="UniProtKB-UniRule"/>
</dbReference>
<protein>
    <recommendedName>
        <fullName evidence="5">OmpR/PhoB-type domain-containing protein</fullName>
    </recommendedName>
</protein>
<feature type="domain" description="OmpR/PhoB-type" evidence="5">
    <location>
        <begin position="2"/>
        <end position="100"/>
    </location>
</feature>
<name>W4L628_ENTF1</name>
<dbReference type="GO" id="GO:0000160">
    <property type="term" value="P:phosphorelay signal transduction system"/>
    <property type="evidence" value="ECO:0007669"/>
    <property type="project" value="InterPro"/>
</dbReference>
<evidence type="ECO:0000256" key="3">
    <source>
        <dbReference type="ARBA" id="ARBA00023125"/>
    </source>
</evidence>
<dbReference type="InterPro" id="IPR019734">
    <property type="entry name" value="TPR_rpt"/>
</dbReference>
<evidence type="ECO:0000256" key="1">
    <source>
        <dbReference type="ARBA" id="ARBA00022741"/>
    </source>
</evidence>